<dbReference type="AlphaFoldDB" id="N0D3P2"/>
<dbReference type="NCBIfam" id="NF033679">
    <property type="entry name" value="DNRLRE_dom"/>
    <property type="match status" value="1"/>
</dbReference>
<dbReference type="OrthoDB" id="5994822at2"/>
<dbReference type="PATRIC" id="fig|1303692.3.peg.7002"/>
<reference evidence="2 3" key="1">
    <citation type="submission" date="2013-04" db="EMBL/GenBank/DDBJ databases">
        <title>Complete genome sequence of Streptomyces fulvissimus.</title>
        <authorList>
            <person name="Myronovskyi M."/>
            <person name="Tokovenko B."/>
            <person name="Manderscheid N."/>
            <person name="Petzke L."/>
            <person name="Luzhetskyy A."/>
        </authorList>
    </citation>
    <scope>NUCLEOTIDE SEQUENCE [LARGE SCALE GENOMIC DNA]</scope>
    <source>
        <strain evidence="2 3">DSM 40593</strain>
    </source>
</reference>
<dbReference type="Proteomes" id="UP000013304">
    <property type="component" value="Chromosome"/>
</dbReference>
<dbReference type="eggNOG" id="COG1403">
    <property type="taxonomic scope" value="Bacteria"/>
</dbReference>
<feature type="region of interest" description="Disordered" evidence="1">
    <location>
        <begin position="1"/>
        <end position="21"/>
    </location>
</feature>
<name>N0D3P2_STRMI</name>
<dbReference type="KEGG" id="sfi:SFUL_6952"/>
<dbReference type="HOGENOM" id="CLU_327581_0_0_11"/>
<proteinExistence type="predicted"/>
<gene>
    <name evidence="2" type="ORF">SFUL_6952</name>
</gene>
<dbReference type="EMBL" id="CP005080">
    <property type="protein sequence ID" value="AGK81829.1"/>
    <property type="molecule type" value="Genomic_DNA"/>
</dbReference>
<evidence type="ECO:0000313" key="3">
    <source>
        <dbReference type="Proteomes" id="UP000013304"/>
    </source>
</evidence>
<dbReference type="eggNOG" id="COG3209">
    <property type="taxonomic scope" value="Bacteria"/>
</dbReference>
<organism evidence="2 3">
    <name type="scientific">Streptomyces microflavus DSM 40593</name>
    <dbReference type="NCBI Taxonomy" id="1303692"/>
    <lineage>
        <taxon>Bacteria</taxon>
        <taxon>Bacillati</taxon>
        <taxon>Actinomycetota</taxon>
        <taxon>Actinomycetes</taxon>
        <taxon>Kitasatosporales</taxon>
        <taxon>Streptomycetaceae</taxon>
        <taxon>Streptomyces</taxon>
    </lineage>
</organism>
<evidence type="ECO:0000313" key="2">
    <source>
        <dbReference type="EMBL" id="AGK81829.1"/>
    </source>
</evidence>
<accession>N0D3P2</accession>
<evidence type="ECO:0000256" key="1">
    <source>
        <dbReference type="SAM" id="MobiDB-lite"/>
    </source>
</evidence>
<protein>
    <submittedName>
        <fullName evidence="2">RHS repeat-associated core domain protein</fullName>
    </submittedName>
</protein>
<sequence>MLLSTPYLATADDRGNATDSATEQAVSDLLDTAQALAEHPITEAETPEAALTAAKMQERRVEVLQMRTETDTVYANADGTLTRTSAAGPVRMIKDGRWVDVDLDLKRAAGGEVTAAAHPEGLRMAGAGGSTARSLKAAAAAPEGAARDLVTLGRGDQKIALQWKGGLPAPRLADNVATYPDAVPGGDLVVEATRTGFEQYLKLRKQPKDGAPLVMPLVLPDGMEAEPGAGGGVDFRSASGEIVATMPAPTMWDSQVDARSLEHTNRKKVALTVTQSGNTAELSLRPDTGWLTDENTQYPVTIDPSTDALDVLFDTFVQGGDTTDQSVNTDLKVGWPGDYEGSTKRIARSFLTFRTSNFADALVSKASLKMWNYHSWSCEKRDWEVWASGAADKNTRWTKQPTRTDKIATSSDTKSAACKTEGWATADVTSLARTWSSAKAETGSIALKAANEDDVYGWKRFYSADVADQTKIPTLEVTYNYRPYNGTNLQAGAPFISTGGIFKVNSTTPTLRFSTEDTNGDDNIVGTYEITDTATGKVVTTLNADPAAANSTSQVKVPAGKLTNGKTYSFRTTAFDGEHYANGWSAPVRFTVDTAWKPTAAENTLGLANTYSDAADVTAATSSDSTYASIAVTEDNIVSIPWDGKNKSINIKNDIMPNQLSIPEAGSQGTQVGGNVVYNTSGPVDTVVQPTTDGGSRTLNILKNSAAPKTYETSFQIPAGMTVVTHDDGSVSLYSPGDTNPDVAPAKEAAAFFDAPWAKDANGRSIPTSYKVVGNKIVQSVDFNASSAFPIVIDPGFWSTTWKITKCAATVASVVFALTPAGSSTKVWTAVRLVKRIGVKKTANLIRTYAKRRKMTSAHRKAVAALLGITAVKNACKF</sequence>